<dbReference type="PROSITE" id="PS51257">
    <property type="entry name" value="PROKAR_LIPOPROTEIN"/>
    <property type="match status" value="1"/>
</dbReference>
<proteinExistence type="predicted"/>
<feature type="signal peptide" evidence="1">
    <location>
        <begin position="1"/>
        <end position="23"/>
    </location>
</feature>
<dbReference type="AlphaFoldDB" id="W4G7U7"/>
<dbReference type="RefSeq" id="XP_009835000.1">
    <property type="nucleotide sequence ID" value="XM_009836698.1"/>
</dbReference>
<keyword evidence="1" id="KW-0732">Signal</keyword>
<protein>
    <submittedName>
        <fullName evidence="2">Uncharacterized protein</fullName>
    </submittedName>
</protein>
<dbReference type="VEuPathDB" id="FungiDB:H257_10220"/>
<feature type="chain" id="PRO_5004842357" evidence="1">
    <location>
        <begin position="24"/>
        <end position="108"/>
    </location>
</feature>
<sequence>MKTPATTHVIALVATACSHVVYGDTTTLHNATHPDGRIGPVFQFDFDHVGGLPSQEQLIVLSKWSPSELSSFADSFLSPRSPRHNKRSFSFRRPSSMNLNFTACDADD</sequence>
<organism evidence="2">
    <name type="scientific">Aphanomyces astaci</name>
    <name type="common">Crayfish plague agent</name>
    <dbReference type="NCBI Taxonomy" id="112090"/>
    <lineage>
        <taxon>Eukaryota</taxon>
        <taxon>Sar</taxon>
        <taxon>Stramenopiles</taxon>
        <taxon>Oomycota</taxon>
        <taxon>Saprolegniomycetes</taxon>
        <taxon>Saprolegniales</taxon>
        <taxon>Verrucalvaceae</taxon>
        <taxon>Aphanomyces</taxon>
    </lineage>
</organism>
<evidence type="ECO:0000313" key="2">
    <source>
        <dbReference type="EMBL" id="ETV75366.1"/>
    </source>
</evidence>
<accession>W4G7U7</accession>
<dbReference type="EMBL" id="KI913140">
    <property type="protein sequence ID" value="ETV75366.1"/>
    <property type="molecule type" value="Genomic_DNA"/>
</dbReference>
<reference evidence="2" key="1">
    <citation type="submission" date="2013-12" db="EMBL/GenBank/DDBJ databases">
        <title>The Genome Sequence of Aphanomyces astaci APO3.</title>
        <authorList>
            <consortium name="The Broad Institute Genomics Platform"/>
            <person name="Russ C."/>
            <person name="Tyler B."/>
            <person name="van West P."/>
            <person name="Dieguez-Uribeondo J."/>
            <person name="Young S.K."/>
            <person name="Zeng Q."/>
            <person name="Gargeya S."/>
            <person name="Fitzgerald M."/>
            <person name="Abouelleil A."/>
            <person name="Alvarado L."/>
            <person name="Chapman S.B."/>
            <person name="Gainer-Dewar J."/>
            <person name="Goldberg J."/>
            <person name="Griggs A."/>
            <person name="Gujja S."/>
            <person name="Hansen M."/>
            <person name="Howarth C."/>
            <person name="Imamovic A."/>
            <person name="Ireland A."/>
            <person name="Larimer J."/>
            <person name="McCowan C."/>
            <person name="Murphy C."/>
            <person name="Pearson M."/>
            <person name="Poon T.W."/>
            <person name="Priest M."/>
            <person name="Roberts A."/>
            <person name="Saif S."/>
            <person name="Shea T."/>
            <person name="Sykes S."/>
            <person name="Wortman J."/>
            <person name="Nusbaum C."/>
            <person name="Birren B."/>
        </authorList>
    </citation>
    <scope>NUCLEOTIDE SEQUENCE [LARGE SCALE GENOMIC DNA]</scope>
    <source>
        <strain evidence="2">APO3</strain>
    </source>
</reference>
<name>W4G7U7_APHAT</name>
<gene>
    <name evidence="2" type="ORF">H257_10220</name>
</gene>
<dbReference type="OrthoDB" id="76760at2759"/>
<dbReference type="GeneID" id="20812216"/>
<evidence type="ECO:0000256" key="1">
    <source>
        <dbReference type="SAM" id="SignalP"/>
    </source>
</evidence>